<dbReference type="Pfam" id="PF01588">
    <property type="entry name" value="tRNA_bind"/>
    <property type="match status" value="1"/>
</dbReference>
<evidence type="ECO:0000256" key="3">
    <source>
        <dbReference type="ARBA" id="ARBA00011738"/>
    </source>
</evidence>
<evidence type="ECO:0000256" key="9">
    <source>
        <dbReference type="ARBA" id="ARBA00022884"/>
    </source>
</evidence>
<evidence type="ECO:0000313" key="16">
    <source>
        <dbReference type="EMBL" id="MDV5088156.1"/>
    </source>
</evidence>
<evidence type="ECO:0000256" key="1">
    <source>
        <dbReference type="ARBA" id="ARBA00003314"/>
    </source>
</evidence>
<dbReference type="InterPro" id="IPR014729">
    <property type="entry name" value="Rossmann-like_a/b/a_fold"/>
</dbReference>
<comment type="caution">
    <text evidence="16">The sequence shown here is derived from an EMBL/GenBank/DDBJ whole genome shotgun (WGS) entry which is preliminary data.</text>
</comment>
<dbReference type="CDD" id="cd07957">
    <property type="entry name" value="Anticodon_Ia_Met"/>
    <property type="match status" value="1"/>
</dbReference>
<keyword evidence="10 13" id="KW-0648">Protein biosynthesis</keyword>
<keyword evidence="6 13" id="KW-0436">Ligase</keyword>
<dbReference type="InterPro" id="IPR012340">
    <property type="entry name" value="NA-bd_OB-fold"/>
</dbReference>
<accession>A0ABU3Z8W3</accession>
<dbReference type="InterPro" id="IPR014758">
    <property type="entry name" value="Met-tRNA_synth"/>
</dbReference>
<dbReference type="InterPro" id="IPR013155">
    <property type="entry name" value="M/V/L/I-tRNA-synth_anticd-bd"/>
</dbReference>
<feature type="binding site" evidence="13">
    <location>
        <position position="150"/>
    </location>
    <ligand>
        <name>Zn(2+)</name>
        <dbReference type="ChEBI" id="CHEBI:29105"/>
    </ligand>
</feature>
<dbReference type="SUPFAM" id="SSF50249">
    <property type="entry name" value="Nucleic acid-binding proteins"/>
    <property type="match status" value="1"/>
</dbReference>
<comment type="subunit">
    <text evidence="3 13">Homodimer.</text>
</comment>
<keyword evidence="11 13" id="KW-0030">Aminoacyl-tRNA synthetase</keyword>
<evidence type="ECO:0000256" key="13">
    <source>
        <dbReference type="HAMAP-Rule" id="MF_01228"/>
    </source>
</evidence>
<keyword evidence="4 13" id="KW-0963">Cytoplasm</keyword>
<evidence type="ECO:0000259" key="15">
    <source>
        <dbReference type="PROSITE" id="PS50886"/>
    </source>
</evidence>
<dbReference type="SUPFAM" id="SSF47323">
    <property type="entry name" value="Anticodon-binding domain of a subclass of class I aminoacyl-tRNA synthetases"/>
    <property type="match status" value="1"/>
</dbReference>
<dbReference type="InterPro" id="IPR015413">
    <property type="entry name" value="Methionyl/Leucyl_tRNA_Synth"/>
</dbReference>
<dbReference type="Gene3D" id="2.40.50.140">
    <property type="entry name" value="Nucleic acid-binding proteins"/>
    <property type="match status" value="1"/>
</dbReference>
<dbReference type="InterPro" id="IPR023457">
    <property type="entry name" value="Met-tRNA_synth_2"/>
</dbReference>
<evidence type="ECO:0000256" key="5">
    <source>
        <dbReference type="ARBA" id="ARBA00022555"/>
    </source>
</evidence>
<dbReference type="PROSITE" id="PS00178">
    <property type="entry name" value="AA_TRNA_LIGASE_I"/>
    <property type="match status" value="1"/>
</dbReference>
<dbReference type="EMBL" id="JAWJZB010000005">
    <property type="protein sequence ID" value="MDV5088156.1"/>
    <property type="molecule type" value="Genomic_DNA"/>
</dbReference>
<keyword evidence="7 13" id="KW-0547">Nucleotide-binding</keyword>
<evidence type="ECO:0000256" key="7">
    <source>
        <dbReference type="ARBA" id="ARBA00022741"/>
    </source>
</evidence>
<feature type="short sequence motif" description="'KMSKS' region" evidence="13">
    <location>
        <begin position="299"/>
        <end position="303"/>
    </location>
</feature>
<dbReference type="InterPro" id="IPR001412">
    <property type="entry name" value="aa-tRNA-synth_I_CS"/>
</dbReference>
<dbReference type="PANTHER" id="PTHR43326:SF1">
    <property type="entry name" value="METHIONINE--TRNA LIGASE, MITOCHONDRIAL"/>
    <property type="match status" value="1"/>
</dbReference>
<evidence type="ECO:0000256" key="6">
    <source>
        <dbReference type="ARBA" id="ARBA00022598"/>
    </source>
</evidence>
<keyword evidence="8 13" id="KW-0067">ATP-binding</keyword>
<dbReference type="NCBIfam" id="TIGR00398">
    <property type="entry name" value="metG"/>
    <property type="match status" value="1"/>
</dbReference>
<keyword evidence="17" id="KW-1185">Reference proteome</keyword>
<keyword evidence="9 13" id="KW-0694">RNA-binding</keyword>
<reference evidence="16 17" key="1">
    <citation type="submission" date="2023-10" db="EMBL/GenBank/DDBJ databases">
        <title>Veillonella sp. nov., isolated from a pig farm feces dump.</title>
        <authorList>
            <person name="Chang Y.-H."/>
        </authorList>
    </citation>
    <scope>NUCLEOTIDE SEQUENCE [LARGE SCALE GENOMIC DNA]</scope>
    <source>
        <strain evidence="16 17">YH-vei2233</strain>
    </source>
</reference>
<comment type="catalytic activity">
    <reaction evidence="12 13">
        <text>tRNA(Met) + L-methionine + ATP = L-methionyl-tRNA(Met) + AMP + diphosphate</text>
        <dbReference type="Rhea" id="RHEA:13481"/>
        <dbReference type="Rhea" id="RHEA-COMP:9667"/>
        <dbReference type="Rhea" id="RHEA-COMP:9698"/>
        <dbReference type="ChEBI" id="CHEBI:30616"/>
        <dbReference type="ChEBI" id="CHEBI:33019"/>
        <dbReference type="ChEBI" id="CHEBI:57844"/>
        <dbReference type="ChEBI" id="CHEBI:78442"/>
        <dbReference type="ChEBI" id="CHEBI:78530"/>
        <dbReference type="ChEBI" id="CHEBI:456215"/>
        <dbReference type="EC" id="6.1.1.10"/>
    </reaction>
</comment>
<evidence type="ECO:0000313" key="17">
    <source>
        <dbReference type="Proteomes" id="UP001272515"/>
    </source>
</evidence>
<dbReference type="PRINTS" id="PR01041">
    <property type="entry name" value="TRNASYNTHMET"/>
</dbReference>
<evidence type="ECO:0000256" key="12">
    <source>
        <dbReference type="ARBA" id="ARBA00047364"/>
    </source>
</evidence>
<dbReference type="Gene3D" id="1.10.730.10">
    <property type="entry name" value="Isoleucyl-tRNA Synthetase, Domain 1"/>
    <property type="match status" value="1"/>
</dbReference>
<proteinExistence type="inferred from homology"/>
<dbReference type="InterPro" id="IPR004495">
    <property type="entry name" value="Met-tRNA-synth_bsu_C"/>
</dbReference>
<evidence type="ECO:0000256" key="10">
    <source>
        <dbReference type="ARBA" id="ARBA00022917"/>
    </source>
</evidence>
<gene>
    <name evidence="13 16" type="primary">metG</name>
    <name evidence="16" type="ORF">RVY80_04755</name>
</gene>
<keyword evidence="5 13" id="KW-0820">tRNA-binding</keyword>
<dbReference type="InterPro" id="IPR009080">
    <property type="entry name" value="tRNAsynth_Ia_anticodon-bd"/>
</dbReference>
<evidence type="ECO:0000256" key="14">
    <source>
        <dbReference type="RuleBase" id="RU363039"/>
    </source>
</evidence>
<evidence type="ECO:0000256" key="4">
    <source>
        <dbReference type="ARBA" id="ARBA00022490"/>
    </source>
</evidence>
<dbReference type="HAMAP" id="MF_01228">
    <property type="entry name" value="Met_tRNA_synth_type2"/>
    <property type="match status" value="1"/>
</dbReference>
<comment type="similarity">
    <text evidence="14">Belongs to the class-I aminoacyl-tRNA synthetase family.</text>
</comment>
<dbReference type="EC" id="6.1.1.10" evidence="13"/>
<dbReference type="InterPro" id="IPR002547">
    <property type="entry name" value="tRNA-bd_dom"/>
</dbReference>
<dbReference type="InterPro" id="IPR033911">
    <property type="entry name" value="MetRS_core"/>
</dbReference>
<dbReference type="PANTHER" id="PTHR43326">
    <property type="entry name" value="METHIONYL-TRNA SYNTHETASE"/>
    <property type="match status" value="1"/>
</dbReference>
<dbReference type="RefSeq" id="WP_310746205.1">
    <property type="nucleotide sequence ID" value="NZ_JAWJZA010000004.1"/>
</dbReference>
<feature type="binding site" evidence="13">
    <location>
        <position position="129"/>
    </location>
    <ligand>
        <name>Zn(2+)</name>
        <dbReference type="ChEBI" id="CHEBI:29105"/>
    </ligand>
</feature>
<dbReference type="SUPFAM" id="SSF52374">
    <property type="entry name" value="Nucleotidylyl transferase"/>
    <property type="match status" value="1"/>
</dbReference>
<dbReference type="Pfam" id="PF09334">
    <property type="entry name" value="tRNA-synt_1g"/>
    <property type="match status" value="1"/>
</dbReference>
<evidence type="ECO:0000256" key="11">
    <source>
        <dbReference type="ARBA" id="ARBA00023146"/>
    </source>
</evidence>
<dbReference type="GO" id="GO:0004825">
    <property type="term" value="F:methionine-tRNA ligase activity"/>
    <property type="evidence" value="ECO:0007669"/>
    <property type="project" value="UniProtKB-EC"/>
</dbReference>
<dbReference type="Gene3D" id="2.170.220.10">
    <property type="match status" value="1"/>
</dbReference>
<comment type="caution">
    <text evidence="13">Lacks conserved residue(s) required for the propagation of feature annotation.</text>
</comment>
<dbReference type="NCBIfam" id="NF008900">
    <property type="entry name" value="PRK12267.1"/>
    <property type="match status" value="1"/>
</dbReference>
<name>A0ABU3Z8W3_9FIRM</name>
<organism evidence="16 17">
    <name type="scientific">Veillonella absiana</name>
    <dbReference type="NCBI Taxonomy" id="3079305"/>
    <lineage>
        <taxon>Bacteria</taxon>
        <taxon>Bacillati</taxon>
        <taxon>Bacillota</taxon>
        <taxon>Negativicutes</taxon>
        <taxon>Veillonellales</taxon>
        <taxon>Veillonellaceae</taxon>
        <taxon>Veillonella</taxon>
    </lineage>
</organism>
<sequence length="670" mass="75699">MGDKKTYYITTPIYYPSAKLHIGHTYCTSIADTIARFKRLAGYDVRFLTGSDEHGQKIQRAAEADGVTPLEYTTNIVNGFKNLWEKLHISNDDFIRTTDERHEKVVQALFQKAFDKGDIYKAEYEGWYCTPDETFWTEQKLGPNHTCPDCGRPVERVKEESYFFKMGKYTEQWLKFIDENPDFIQPKSRRNEMIQFVKQGLEDLCVSRTSFDWGIKVPFDPKHVVYVWFDALVNYISALAPFDGDGELYKKYWPADLHLVGKEIVRFHSIIWPMMLMSLELPIPKKVFGHGWMIVDGTKMSKSLGNVIDPIPLIETYGADSLRYFLLSEIQLGNDGNFTLPNFVTKINADLSNDLGNLLNRTVAMIIKYHGGVVTKHEAMDDLDRDVETLAVQTANDFESYMENMELNKGLRTVWNFIGRMNKYIDETMPWVLAKGQNDGDAERLQSVMYHLAEALRIIGILVSPVIPVGAPKIWEQLGLTGFESSTLADAKQWGGLATGTTVVKGEPIYPRFDIPEMVEATKEVEQAATEAKSVARDAAPTAGDAKVADGAAIEEGTIAPLKEHITYDDFEKLDLRVAKVLTCEKVKKSKKLLKFTLDMGIEERTVVSGISQYYEPEQMIGKKVIYLANLAPKKLMGIESYGMILSGSDWADHLEVTNIESLPAGSLVK</sequence>
<feature type="short sequence motif" description="'HIGH' region" evidence="13">
    <location>
        <begin position="14"/>
        <end position="24"/>
    </location>
</feature>
<feature type="domain" description="TRNA-binding" evidence="15">
    <location>
        <begin position="570"/>
        <end position="670"/>
    </location>
</feature>
<dbReference type="Proteomes" id="UP001272515">
    <property type="component" value="Unassembled WGS sequence"/>
</dbReference>
<comment type="function">
    <text evidence="1 13">Is required not only for elongation of protein synthesis but also for the initiation of all mRNA translation through initiator tRNA(fMet) aminoacylation.</text>
</comment>
<feature type="binding site" evidence="13">
    <location>
        <position position="147"/>
    </location>
    <ligand>
        <name>Zn(2+)</name>
        <dbReference type="ChEBI" id="CHEBI:29105"/>
    </ligand>
</feature>
<dbReference type="NCBIfam" id="TIGR00399">
    <property type="entry name" value="metG_C_term"/>
    <property type="match status" value="1"/>
</dbReference>
<comment type="subcellular location">
    <subcellularLocation>
        <location evidence="2 13">Cytoplasm</location>
    </subcellularLocation>
</comment>
<dbReference type="Gene3D" id="3.40.50.620">
    <property type="entry name" value="HUPs"/>
    <property type="match status" value="1"/>
</dbReference>
<evidence type="ECO:0000256" key="8">
    <source>
        <dbReference type="ARBA" id="ARBA00022840"/>
    </source>
</evidence>
<dbReference type="PROSITE" id="PS50886">
    <property type="entry name" value="TRBD"/>
    <property type="match status" value="1"/>
</dbReference>
<dbReference type="InterPro" id="IPR041872">
    <property type="entry name" value="Anticodon_Met"/>
</dbReference>
<dbReference type="CDD" id="cd00814">
    <property type="entry name" value="MetRS_core"/>
    <property type="match status" value="1"/>
</dbReference>
<protein>
    <recommendedName>
        <fullName evidence="13">Methionine--tRNA ligase</fullName>
        <ecNumber evidence="13">6.1.1.10</ecNumber>
    </recommendedName>
    <alternativeName>
        <fullName evidence="13">Methionyl-tRNA synthetase</fullName>
        <shortName evidence="13">MetRS</shortName>
    </alternativeName>
</protein>
<evidence type="ECO:0000256" key="2">
    <source>
        <dbReference type="ARBA" id="ARBA00004496"/>
    </source>
</evidence>
<dbReference type="Pfam" id="PF08264">
    <property type="entry name" value="Anticodon_1"/>
    <property type="match status" value="1"/>
</dbReference>